<feature type="chain" id="PRO_5041371273" evidence="1">
    <location>
        <begin position="25"/>
        <end position="310"/>
    </location>
</feature>
<reference evidence="2" key="1">
    <citation type="submission" date="2023-06" db="EMBL/GenBank/DDBJ databases">
        <authorList>
            <consortium name="Lawrence Berkeley National Laboratory"/>
            <person name="Ahrendt S."/>
            <person name="Sahu N."/>
            <person name="Indic B."/>
            <person name="Wong-Bajracharya J."/>
            <person name="Merenyi Z."/>
            <person name="Ke H.-M."/>
            <person name="Monk M."/>
            <person name="Kocsube S."/>
            <person name="Drula E."/>
            <person name="Lipzen A."/>
            <person name="Balint B."/>
            <person name="Henrissat B."/>
            <person name="Andreopoulos B."/>
            <person name="Martin F.M."/>
            <person name="Harder C.B."/>
            <person name="Rigling D."/>
            <person name="Ford K.L."/>
            <person name="Foster G.D."/>
            <person name="Pangilinan J."/>
            <person name="Papanicolaou A."/>
            <person name="Barry K."/>
            <person name="LaButti K."/>
            <person name="Viragh M."/>
            <person name="Koriabine M."/>
            <person name="Yan M."/>
            <person name="Riley R."/>
            <person name="Champramary S."/>
            <person name="Plett K.L."/>
            <person name="Tsai I.J."/>
            <person name="Slot J."/>
            <person name="Sipos G."/>
            <person name="Plett J."/>
            <person name="Nagy L.G."/>
            <person name="Grigoriev I.V."/>
        </authorList>
    </citation>
    <scope>NUCLEOTIDE SEQUENCE</scope>
    <source>
        <strain evidence="2">ICMP 16352</strain>
    </source>
</reference>
<feature type="signal peptide" evidence="1">
    <location>
        <begin position="1"/>
        <end position="24"/>
    </location>
</feature>
<organism evidence="2 3">
    <name type="scientific">Armillaria novae-zelandiae</name>
    <dbReference type="NCBI Taxonomy" id="153914"/>
    <lineage>
        <taxon>Eukaryota</taxon>
        <taxon>Fungi</taxon>
        <taxon>Dikarya</taxon>
        <taxon>Basidiomycota</taxon>
        <taxon>Agaricomycotina</taxon>
        <taxon>Agaricomycetes</taxon>
        <taxon>Agaricomycetidae</taxon>
        <taxon>Agaricales</taxon>
        <taxon>Marasmiineae</taxon>
        <taxon>Physalacriaceae</taxon>
        <taxon>Armillaria</taxon>
    </lineage>
</organism>
<proteinExistence type="predicted"/>
<evidence type="ECO:0000313" key="3">
    <source>
        <dbReference type="Proteomes" id="UP001175227"/>
    </source>
</evidence>
<comment type="caution">
    <text evidence="2">The sequence shown here is derived from an EMBL/GenBank/DDBJ whole genome shotgun (WGS) entry which is preliminary data.</text>
</comment>
<protein>
    <submittedName>
        <fullName evidence="2">Uncharacterized protein</fullName>
    </submittedName>
</protein>
<evidence type="ECO:0000256" key="1">
    <source>
        <dbReference type="SAM" id="SignalP"/>
    </source>
</evidence>
<keyword evidence="1" id="KW-0732">Signal</keyword>
<sequence>MAAPCAVAAKAHAIVITLLSVSHGLEHLCGVLRIFVGFEVHSKGINVRFEAQGADGARTNEEPQWARVVWEEDSSRTMASLYAGMGASMHRNIGIPPPKCNTVVGAVVVSTQTEENGSDAVLVVHLGAEYEALRPKEVVTTGIFERGRWSWFQILEGKNKHRRWSWTLMKKPVTVKRRGDQRWDRHRWWWWWWWVDGGEEQNATSETVMMVHATWPLCHSQETLSLFVTSPYSLILSRNLWNKYLQVFTLPQPHLHHDIQAKIQKRRDLNIKNCNVVPSNVKAIMYATYKLFPTVTIDIPSEIFSFSSGE</sequence>
<keyword evidence="3" id="KW-1185">Reference proteome</keyword>
<dbReference type="Proteomes" id="UP001175227">
    <property type="component" value="Unassembled WGS sequence"/>
</dbReference>
<evidence type="ECO:0000313" key="2">
    <source>
        <dbReference type="EMBL" id="KAK0487969.1"/>
    </source>
</evidence>
<dbReference type="AlphaFoldDB" id="A0AA39PQS9"/>
<accession>A0AA39PQS9</accession>
<dbReference type="EMBL" id="JAUEPR010000003">
    <property type="protein sequence ID" value="KAK0487969.1"/>
    <property type="molecule type" value="Genomic_DNA"/>
</dbReference>
<gene>
    <name evidence="2" type="ORF">IW261DRAFT_1415578</name>
</gene>
<name>A0AA39PQS9_9AGAR</name>